<keyword evidence="1" id="KW-0175">Coiled coil</keyword>
<gene>
    <name evidence="2" type="ORF">LHJ74_14290</name>
</gene>
<name>A0ABT2JT69_9ACTN</name>
<dbReference type="Proteomes" id="UP001156389">
    <property type="component" value="Unassembled WGS sequence"/>
</dbReference>
<feature type="coiled-coil region" evidence="1">
    <location>
        <begin position="83"/>
        <end position="110"/>
    </location>
</feature>
<dbReference type="EMBL" id="JAJAGO010000006">
    <property type="protein sequence ID" value="MCT2591065.1"/>
    <property type="molecule type" value="Genomic_DNA"/>
</dbReference>
<evidence type="ECO:0000313" key="2">
    <source>
        <dbReference type="EMBL" id="MCT2591065.1"/>
    </source>
</evidence>
<organism evidence="2 3">
    <name type="scientific">Streptomyces gossypii</name>
    <dbReference type="NCBI Taxonomy" id="2883101"/>
    <lineage>
        <taxon>Bacteria</taxon>
        <taxon>Bacillati</taxon>
        <taxon>Actinomycetota</taxon>
        <taxon>Actinomycetes</taxon>
        <taxon>Kitasatosporales</taxon>
        <taxon>Streptomycetaceae</taxon>
        <taxon>Streptomyces</taxon>
    </lineage>
</organism>
<comment type="caution">
    <text evidence="2">The sequence shown here is derived from an EMBL/GenBank/DDBJ whole genome shotgun (WGS) entry which is preliminary data.</text>
</comment>
<evidence type="ECO:0000313" key="3">
    <source>
        <dbReference type="Proteomes" id="UP001156389"/>
    </source>
</evidence>
<sequence length="752" mass="82366">MALTYYEVIHANLNTLTEAAKAWKAMGERFGELRTNYGTHVRGIVDNGSWLGLSAVQFNAVSLVTQHEFLGAKNQATAIGNLLDDAHQQLTKLKKNVENARDDAIRAKMHVDSHGRCTYDESLLSPGEAKARHASWESDEQAYTKRITDAVQAVSDADHGVKLALKGATVDNDGKGMWDGFNSKAKGDVEKYEGARAAYLGTTLNSGGELSPKQWTEFERLMRDNSEDKTYSRTLLNQLGADGTIKLTNRLNDRAYYDDTDDKKRYLGLEKQLATTLKTATSIDGDSRSADRKFTNKFLGELKDAGVEEYELAVVEHGSDDVQMARGYQSIITLMQHGSGYDEEFLHGLADDIRDAEDPDRGGDSDIWDLDGSYSGNQNKDGSFDRSGTGWFANDPLDGALGLMSKDPGSATSYFDPTSQHGRDRLHYLQTERNWDLVNTSEWHGNVAVNGEDAQDFDNRTGFGAALEAAMTGNPPGSEAPDDFTQHSEAERRVLERVVNAYAELTKVDQGGMPENIRQNMGNAIAYYPGEVHDLLSGRGDTYDQAKYEIKNATMNQFIRAAGEDGGAFRTIHDSQMGHIAEQVHKLDRNDFTVAPSGSTDRAQGVMQDSGQVMGSMDQIRADVLADRRDDQTGQNSWSKTYQYHTIGAPVTAVPIVGDTLQRLVDIGTGHYAEGLNGSVADKSKEDIIKEYAENGYPRLSEMIEKQAESVGVTDNEMHDSGTRGALLLQSSGQSYASGLGAAEGSTGERSR</sequence>
<evidence type="ECO:0000256" key="1">
    <source>
        <dbReference type="SAM" id="Coils"/>
    </source>
</evidence>
<protein>
    <submittedName>
        <fullName evidence="2">Uncharacterized protein</fullName>
    </submittedName>
</protein>
<accession>A0ABT2JT69</accession>
<dbReference type="RefSeq" id="WP_260218390.1">
    <property type="nucleotide sequence ID" value="NZ_JAJAGO010000006.1"/>
</dbReference>
<reference evidence="2 3" key="1">
    <citation type="submission" date="2021-10" db="EMBL/GenBank/DDBJ databases">
        <title>Streptomyces gossypii sp. nov., isolated from soil collected from cotton field.</title>
        <authorList>
            <person name="Ge X."/>
            <person name="Chen X."/>
            <person name="Liu W."/>
        </authorList>
    </citation>
    <scope>NUCLEOTIDE SEQUENCE [LARGE SCALE GENOMIC DNA]</scope>
    <source>
        <strain evidence="2 3">N2-109</strain>
    </source>
</reference>
<proteinExistence type="predicted"/>
<keyword evidence="3" id="KW-1185">Reference proteome</keyword>